<accession>A0AAV9IQD0</accession>
<dbReference type="Proteomes" id="UP001301350">
    <property type="component" value="Unassembled WGS sequence"/>
</dbReference>
<proteinExistence type="predicted"/>
<reference evidence="2 3" key="1">
    <citation type="submission" date="2022-07" db="EMBL/GenBank/DDBJ databases">
        <title>Genome-wide signatures of adaptation to extreme environments.</title>
        <authorList>
            <person name="Cho C.H."/>
            <person name="Yoon H.S."/>
        </authorList>
    </citation>
    <scope>NUCLEOTIDE SEQUENCE [LARGE SCALE GENOMIC DNA]</scope>
    <source>
        <strain evidence="2 3">DBV 063 E5</strain>
    </source>
</reference>
<gene>
    <name evidence="2" type="ORF">CDCA_CDCA01G0311</name>
</gene>
<name>A0AAV9IQD0_CYACA</name>
<sequence length="1668" mass="176632">MASATPLAKLVENDLRALSSAARKVRQETRVAPDLPTATPFLRHVYTDLRAAAEQAIVQLREADGNTSTADSMLPDVLGSALLAATPSLEAFQRHREVAASALSCLHRLTAHHGVASSRLPDVVAALRVWVRAVTDMGEATGGSFRASAKQRDGHGATGARSSGIWSRAWTAVATPDAPTAGKSLRDGVAGGGGAHAEKLLLRVLQILFEMPLAVTAPAEATADADTNTTAAPAVQGVFALLLCLRDIRWASPSVHATAEAALQRVAKSILDNAALRSHYGRALFEDLVAQARGQPPQHGFGGGNVEAEMPTTGAEDAAAAIAGGGVVAEAEGRAPPTSSSLKDTAWAPLPVSLCLELVTDALGAYRRAGQLSALPSIPLLYPLMQECLMEPSPPLAVYALCAELLLLFMALPQYTPAVESLLDTMSKVVRLDRNSDDEAGDIVLSRGKRAGIIEAFRAVTLAPAPGDDGTENTSPLVALLQRVEMPAGGPAGGVLTRWMHALHAGIAEAAVPGDGVVHLPPGPLTGVKPDYVSATRHRGDGAAATTDDAASTTYLASAALGCSFGIVRAAAEQAPAFMERTWHTALASVSVALSHAPRLEPHVLRAVLALGVQPLLRATAWIVFRALLIRTPTSNDAETPLDESLATAYDAVFAVLCKALRTVAASGDASRSERLELLLETVVTHVRRGSAGEMALWVDVGDAVDGQASRLAVAHDPFGAACWRALLEALQPLEDAWRPRVDAILLSAARAHPSPATMATLGDGGAHAMRALTTLSRRELDEGICPGFGLRFVEFLMAQTLVCRGLTTATDGSSDGTATMWETFSIHLQAVATLEPTAAVHALSQVIERGLEVAPPQQTSEEHGTGTAPRGALTVDQHTLFAPLIAMVSAAAESLHRGDAAAAETLLDASKQRLTLLTDVLQALHRLVHDYGDRLDDAGWSATLQVLREIGGCTVSISAAAVSASPLAHSLATLHESGFEVLQLIASTFLDCLPQAPGTRARRLWIDTLGTYAQVPADVNTALAAIGLLWSTSDALRKDTRPGADQDDDSVAELWVRLAETLRAAGTDRRPEVRHSAVQSLFGVLLTHGASLAAPPVWSWVWERALLPLAEAVLGDAAMVVSPSTDDDETVALHHSRDTPAKQWEETRVLLLDGMARLLRAYYASVLWTLPGFTDVWTSFLECLVPRADATVALDNSPNGKRGLSAAVAATFRAALEVAADTKRQQLAEMRATGVDVADAPSSPSLALADALWLQGWRTLASLPPERAPMLLRSTEALTVLAQTVSQLHTTANECMEAYTRQLSLSLSVQWLDALLASADVSASSSTQRRAQEACLEQLLQAMSSVQLPSGDVGAWETHVQALLQFLRQHGPPCVTLAAHHKPSHEVPLAISALERVLQRVGQLFDDAALARFSRAKWLSEALAAVGQCLSLGDLRNDAAAVTLPDTATAALISAVDGALAEVGDARALPADARARLHDLCEQLLFFEGGGGEARAAVATADDASASSIPLRGSAPSFMIHIGQADEERRYVAVAQMLYRARMPSLLIRGVHLGERRPAMSAEGEAGDLTGRAESWTTALVNPAYRVNFRRACIQGLFALCRGVSSDVDADLHRAHAEARRLWERVQATYWEERRRAGRCPLPYLRQAEAEYILRQARLAGLAENSA</sequence>
<organism evidence="2 3">
    <name type="scientific">Cyanidium caldarium</name>
    <name type="common">Red alga</name>
    <dbReference type="NCBI Taxonomy" id="2771"/>
    <lineage>
        <taxon>Eukaryota</taxon>
        <taxon>Rhodophyta</taxon>
        <taxon>Bangiophyceae</taxon>
        <taxon>Cyanidiales</taxon>
        <taxon>Cyanidiaceae</taxon>
        <taxon>Cyanidium</taxon>
    </lineage>
</organism>
<dbReference type="EMBL" id="JANCYW010000001">
    <property type="protein sequence ID" value="KAK4534286.1"/>
    <property type="molecule type" value="Genomic_DNA"/>
</dbReference>
<evidence type="ECO:0000313" key="3">
    <source>
        <dbReference type="Proteomes" id="UP001301350"/>
    </source>
</evidence>
<dbReference type="InterPro" id="IPR032817">
    <property type="entry name" value="Mon2_C"/>
</dbReference>
<dbReference type="Pfam" id="PF16206">
    <property type="entry name" value="Mon2_C"/>
    <property type="match status" value="1"/>
</dbReference>
<evidence type="ECO:0000259" key="1">
    <source>
        <dbReference type="Pfam" id="PF16206"/>
    </source>
</evidence>
<evidence type="ECO:0000313" key="2">
    <source>
        <dbReference type="EMBL" id="KAK4534286.1"/>
    </source>
</evidence>
<protein>
    <recommendedName>
        <fullName evidence="1">Mon2 C-terminal domain-containing protein</fullName>
    </recommendedName>
</protein>
<feature type="domain" description="Mon2 C-terminal" evidence="1">
    <location>
        <begin position="1053"/>
        <end position="1185"/>
    </location>
</feature>
<keyword evidence="3" id="KW-1185">Reference proteome</keyword>
<comment type="caution">
    <text evidence="2">The sequence shown here is derived from an EMBL/GenBank/DDBJ whole genome shotgun (WGS) entry which is preliminary data.</text>
</comment>